<protein>
    <submittedName>
        <fullName evidence="3">MerR family transcriptional regulator</fullName>
    </submittedName>
</protein>
<dbReference type="Proteomes" id="UP001589609">
    <property type="component" value="Unassembled WGS sequence"/>
</dbReference>
<reference evidence="3 4" key="1">
    <citation type="submission" date="2024-09" db="EMBL/GenBank/DDBJ databases">
        <authorList>
            <person name="Sun Q."/>
            <person name="Mori K."/>
        </authorList>
    </citation>
    <scope>NUCLEOTIDE SEQUENCE [LARGE SCALE GENOMIC DNA]</scope>
    <source>
        <strain evidence="3 4">JCM 11201</strain>
    </source>
</reference>
<name>A0ABV5WG40_9BACI</name>
<evidence type="ECO:0000313" key="3">
    <source>
        <dbReference type="EMBL" id="MFB9759582.1"/>
    </source>
</evidence>
<dbReference type="Gene3D" id="1.10.1660.10">
    <property type="match status" value="1"/>
</dbReference>
<accession>A0ABV5WG40</accession>
<dbReference type="SUPFAM" id="SSF46955">
    <property type="entry name" value="Putative DNA-binding domain"/>
    <property type="match status" value="1"/>
</dbReference>
<evidence type="ECO:0000259" key="2">
    <source>
        <dbReference type="Pfam" id="PF13411"/>
    </source>
</evidence>
<gene>
    <name evidence="3" type="ORF">ACFFMS_14245</name>
</gene>
<evidence type="ECO:0000256" key="1">
    <source>
        <dbReference type="SAM" id="Coils"/>
    </source>
</evidence>
<keyword evidence="1" id="KW-0175">Coiled coil</keyword>
<dbReference type="Pfam" id="PF13411">
    <property type="entry name" value="MerR_1"/>
    <property type="match status" value="1"/>
</dbReference>
<keyword evidence="4" id="KW-1185">Reference proteome</keyword>
<evidence type="ECO:0000313" key="4">
    <source>
        <dbReference type="Proteomes" id="UP001589609"/>
    </source>
</evidence>
<comment type="caution">
    <text evidence="3">The sequence shown here is derived from an EMBL/GenBank/DDBJ whole genome shotgun (WGS) entry which is preliminary data.</text>
</comment>
<feature type="domain" description="HTH merR-type" evidence="2">
    <location>
        <begin position="12"/>
        <end position="79"/>
    </location>
</feature>
<sequence length="190" mass="22452">MSGDTSNIQKVYTAKEVAVLLGIQNSTVRKYCNLLEESGYHIHKNEHGHRGFFDKDVLVLRQIIDLIKHPDMTLKNAINVVISMVDMSDMSDRDTTKIAETPYITKAEFDEIQHKQMQFHHSMYERQEAVIKELIKEVKETKIELNKQQEYIENKLERKDQLLLENIKSMQAEKEIAATQQKKWWNFWSR</sequence>
<organism evidence="3 4">
    <name type="scientific">Ectobacillus funiculus</name>
    <dbReference type="NCBI Taxonomy" id="137993"/>
    <lineage>
        <taxon>Bacteria</taxon>
        <taxon>Bacillati</taxon>
        <taxon>Bacillota</taxon>
        <taxon>Bacilli</taxon>
        <taxon>Bacillales</taxon>
        <taxon>Bacillaceae</taxon>
        <taxon>Ectobacillus</taxon>
    </lineage>
</organism>
<feature type="coiled-coil region" evidence="1">
    <location>
        <begin position="124"/>
        <end position="173"/>
    </location>
</feature>
<dbReference type="RefSeq" id="WP_379949899.1">
    <property type="nucleotide sequence ID" value="NZ_JBHMAF010000074.1"/>
</dbReference>
<dbReference type="InterPro" id="IPR009061">
    <property type="entry name" value="DNA-bd_dom_put_sf"/>
</dbReference>
<proteinExistence type="predicted"/>
<dbReference type="InterPro" id="IPR000551">
    <property type="entry name" value="MerR-type_HTH_dom"/>
</dbReference>
<dbReference type="EMBL" id="JBHMAF010000074">
    <property type="protein sequence ID" value="MFB9759582.1"/>
    <property type="molecule type" value="Genomic_DNA"/>
</dbReference>